<dbReference type="Pfam" id="PF13593">
    <property type="entry name" value="SBF_like"/>
    <property type="match status" value="1"/>
</dbReference>
<evidence type="ECO:0000313" key="2">
    <source>
        <dbReference type="EMBL" id="MFC6672701.1"/>
    </source>
</evidence>
<proteinExistence type="predicted"/>
<dbReference type="InterPro" id="IPR016833">
    <property type="entry name" value="Put_Na-Bile_cotransptr"/>
</dbReference>
<sequence length="228" mass="24338">MLALPAGALLGLVLIATVPPTLSSCIVLTQLVGGFTVWALMLSLALNLAGVLSMPLMLAQVLESGDHIRIDPVPLLRQLSLMVLLPFLAGILLQSRRPVRSDLPLFQYLPSGCIVLGVWMAMSDSAAVFRHLELALLLQIALAGLLLHLLLMTLCWWSGRLLRIGWQGRVAMALAGSQKTLPVAISLLAVLEGPIGEALLVCVMFHFLTLFADALIAPRLPGGRAFGA</sequence>
<keyword evidence="1" id="KW-0472">Membrane</keyword>
<protein>
    <submittedName>
        <fullName evidence="2">Bile acid:sodium symporter</fullName>
    </submittedName>
</protein>
<feature type="transmembrane region" description="Helical" evidence="1">
    <location>
        <begin position="35"/>
        <end position="62"/>
    </location>
</feature>
<keyword evidence="1" id="KW-0812">Transmembrane</keyword>
<dbReference type="Proteomes" id="UP001596422">
    <property type="component" value="Unassembled WGS sequence"/>
</dbReference>
<dbReference type="PANTHER" id="PTHR18640:SF10">
    <property type="entry name" value="SODIUM_METABOLITE COTRANSPORTER BASS4, CHLOROPLASTIC-RELATED"/>
    <property type="match status" value="1"/>
</dbReference>
<dbReference type="RefSeq" id="WP_379911122.1">
    <property type="nucleotide sequence ID" value="NZ_JBHSWE010000001.1"/>
</dbReference>
<keyword evidence="1" id="KW-1133">Transmembrane helix</keyword>
<reference evidence="3" key="1">
    <citation type="journal article" date="2019" name="Int. J. Syst. Evol. Microbiol.">
        <title>The Global Catalogue of Microorganisms (GCM) 10K type strain sequencing project: providing services to taxonomists for standard genome sequencing and annotation.</title>
        <authorList>
            <consortium name="The Broad Institute Genomics Platform"/>
            <consortium name="The Broad Institute Genome Sequencing Center for Infectious Disease"/>
            <person name="Wu L."/>
            <person name="Ma J."/>
        </authorList>
    </citation>
    <scope>NUCLEOTIDE SEQUENCE [LARGE SCALE GENOMIC DNA]</scope>
    <source>
        <strain evidence="3">NBRC 111756</strain>
    </source>
</reference>
<keyword evidence="3" id="KW-1185">Reference proteome</keyword>
<evidence type="ECO:0000313" key="3">
    <source>
        <dbReference type="Proteomes" id="UP001596422"/>
    </source>
</evidence>
<evidence type="ECO:0000256" key="1">
    <source>
        <dbReference type="SAM" id="Phobius"/>
    </source>
</evidence>
<gene>
    <name evidence="2" type="ORF">ACFQDL_23480</name>
</gene>
<dbReference type="EMBL" id="JBHSWE010000001">
    <property type="protein sequence ID" value="MFC6672701.1"/>
    <property type="molecule type" value="Genomic_DNA"/>
</dbReference>
<organism evidence="2 3">
    <name type="scientific">Marinobacterium aestuariivivens</name>
    <dbReference type="NCBI Taxonomy" id="1698799"/>
    <lineage>
        <taxon>Bacteria</taxon>
        <taxon>Pseudomonadati</taxon>
        <taxon>Pseudomonadota</taxon>
        <taxon>Gammaproteobacteria</taxon>
        <taxon>Oceanospirillales</taxon>
        <taxon>Oceanospirillaceae</taxon>
        <taxon>Marinobacterium</taxon>
    </lineage>
</organism>
<dbReference type="PANTHER" id="PTHR18640">
    <property type="entry name" value="SOLUTE CARRIER FAMILY 10 MEMBER 7"/>
    <property type="match status" value="1"/>
</dbReference>
<feature type="transmembrane region" description="Helical" evidence="1">
    <location>
        <begin position="105"/>
        <end position="122"/>
    </location>
</feature>
<name>A0ABW2A597_9GAMM</name>
<feature type="transmembrane region" description="Helical" evidence="1">
    <location>
        <begin position="134"/>
        <end position="159"/>
    </location>
</feature>
<comment type="caution">
    <text evidence="2">The sequence shown here is derived from an EMBL/GenBank/DDBJ whole genome shotgun (WGS) entry which is preliminary data.</text>
</comment>
<accession>A0ABW2A597</accession>
<dbReference type="Gene3D" id="1.20.1530.20">
    <property type="match status" value="1"/>
</dbReference>
<feature type="transmembrane region" description="Helical" evidence="1">
    <location>
        <begin position="74"/>
        <end position="93"/>
    </location>
</feature>
<dbReference type="InterPro" id="IPR038770">
    <property type="entry name" value="Na+/solute_symporter_sf"/>
</dbReference>